<dbReference type="InterPro" id="IPR005835">
    <property type="entry name" value="NTP_transferase_dom"/>
</dbReference>
<keyword evidence="5" id="KW-0808">Transferase</keyword>
<gene>
    <name evidence="5" type="ORF">DSOL_2560</name>
</gene>
<keyword evidence="5" id="KW-0548">Nucleotidyltransferase</keyword>
<protein>
    <submittedName>
        <fullName evidence="5">Glycogen biosynthesis protein GlgD, glucose-1-phosphate adenylyltransferase family</fullName>
    </submittedName>
</protein>
<dbReference type="NCBIfam" id="TIGR02092">
    <property type="entry name" value="glgD"/>
    <property type="match status" value="1"/>
</dbReference>
<evidence type="ECO:0000256" key="2">
    <source>
        <dbReference type="ARBA" id="ARBA00023056"/>
    </source>
</evidence>
<dbReference type="Pfam" id="PF24894">
    <property type="entry name" value="Hexapep_GlmU"/>
    <property type="match status" value="1"/>
</dbReference>
<dbReference type="InterPro" id="IPR056818">
    <property type="entry name" value="GlmU/GlgC-like_hexapep"/>
</dbReference>
<dbReference type="GO" id="GO:0008878">
    <property type="term" value="F:glucose-1-phosphate adenylyltransferase activity"/>
    <property type="evidence" value="ECO:0007669"/>
    <property type="project" value="InterPro"/>
</dbReference>
<comment type="similarity">
    <text evidence="1">Belongs to the bacterial/plant glucose-1-phosphate adenylyltransferase family.</text>
</comment>
<dbReference type="GO" id="GO:0005978">
    <property type="term" value="P:glycogen biosynthetic process"/>
    <property type="evidence" value="ECO:0007669"/>
    <property type="project" value="UniProtKB-KW"/>
</dbReference>
<organism evidence="5 6">
    <name type="scientific">Desulfosporosinus metallidurans</name>
    <dbReference type="NCBI Taxonomy" id="1888891"/>
    <lineage>
        <taxon>Bacteria</taxon>
        <taxon>Bacillati</taxon>
        <taxon>Bacillota</taxon>
        <taxon>Clostridia</taxon>
        <taxon>Eubacteriales</taxon>
        <taxon>Desulfitobacteriaceae</taxon>
        <taxon>Desulfosporosinus</taxon>
    </lineage>
</organism>
<comment type="caution">
    <text evidence="5">The sequence shown here is derived from an EMBL/GenBank/DDBJ whole genome shotgun (WGS) entry which is preliminary data.</text>
</comment>
<evidence type="ECO:0000256" key="1">
    <source>
        <dbReference type="ARBA" id="ARBA00010443"/>
    </source>
</evidence>
<dbReference type="InterPro" id="IPR011832">
    <property type="entry name" value="GlgDAde_trans"/>
</dbReference>
<dbReference type="InterPro" id="IPR011004">
    <property type="entry name" value="Trimer_LpxA-like_sf"/>
</dbReference>
<dbReference type="Proteomes" id="UP000186102">
    <property type="component" value="Unassembled WGS sequence"/>
</dbReference>
<dbReference type="PANTHER" id="PTHR43523">
    <property type="entry name" value="GLUCOSE-1-PHOSPHATE ADENYLYLTRANSFERASE-RELATED"/>
    <property type="match status" value="1"/>
</dbReference>
<proteinExistence type="inferred from homology"/>
<feature type="domain" description="Glucose-1-phosphate adenylyltransferase/Bifunctional protein GlmU-like C-terminal hexapeptide" evidence="4">
    <location>
        <begin position="288"/>
        <end position="354"/>
    </location>
</feature>
<evidence type="ECO:0000313" key="5">
    <source>
        <dbReference type="EMBL" id="OLN31535.1"/>
    </source>
</evidence>
<dbReference type="CDD" id="cd04651">
    <property type="entry name" value="LbH_G1P_AT_C"/>
    <property type="match status" value="1"/>
</dbReference>
<keyword evidence="6" id="KW-1185">Reference proteome</keyword>
<sequence length="374" mass="41238">MMSNAIGIIYANSATDNLQGLALKRPIAAVPFGGRYRILDFALSSMVNSGIRTIGVVTPHHYRPLLDHLGAGKAWFLDRKDGGLFILPGANHGLSGNNHTFCVKDLQTNLEYLQNDFAENVIICSGEQIFNVNFKNVLEFHNDKQADVTLIYKGIANSGDQTDGIVLEMDEGQKVSNILDKKALERGMLVQSHFVNMLIIRRKILLDIVERYSTIGCINLIDIFASNLEVLKIYGSPTCSLIGTIRTLKEYFDRSMDLLNLEVRGKLWLGADQIHTKIKDNPPTQYTSQAEVSNSLIASGCSISGEVVNSIIFRGVIVEQGCKIKNSIILPKCHIHAQAQTDYAVLDKSVTVNGKNVLKGSLNNPLVVLKRTVI</sequence>
<dbReference type="Pfam" id="PF00483">
    <property type="entry name" value="NTP_transferase"/>
    <property type="match status" value="1"/>
</dbReference>
<dbReference type="InterPro" id="IPR011831">
    <property type="entry name" value="ADP-Glc_PPase"/>
</dbReference>
<feature type="domain" description="Nucleotidyl transferase" evidence="3">
    <location>
        <begin position="16"/>
        <end position="186"/>
    </location>
</feature>
<keyword evidence="2" id="KW-0320">Glycogen biosynthesis</keyword>
<evidence type="ECO:0000313" key="6">
    <source>
        <dbReference type="Proteomes" id="UP000186102"/>
    </source>
</evidence>
<dbReference type="STRING" id="1888891.DSOL_2560"/>
<evidence type="ECO:0000259" key="4">
    <source>
        <dbReference type="Pfam" id="PF24894"/>
    </source>
</evidence>
<dbReference type="SUPFAM" id="SSF53448">
    <property type="entry name" value="Nucleotide-diphospho-sugar transferases"/>
    <property type="match status" value="1"/>
</dbReference>
<reference evidence="5 6" key="1">
    <citation type="submission" date="2016-09" db="EMBL/GenBank/DDBJ databases">
        <title>Complete genome of Desulfosporosinus sp. OL.</title>
        <authorList>
            <person name="Mardanov A."/>
            <person name="Beletsky A."/>
            <person name="Panova A."/>
            <person name="Karnachuk O."/>
            <person name="Ravin N."/>
        </authorList>
    </citation>
    <scope>NUCLEOTIDE SEQUENCE [LARGE SCALE GENOMIC DNA]</scope>
    <source>
        <strain evidence="5 6">OL</strain>
    </source>
</reference>
<dbReference type="InterPro" id="IPR029044">
    <property type="entry name" value="Nucleotide-diphossugar_trans"/>
</dbReference>
<dbReference type="EMBL" id="MLBF01000017">
    <property type="protein sequence ID" value="OLN31535.1"/>
    <property type="molecule type" value="Genomic_DNA"/>
</dbReference>
<dbReference type="Gene3D" id="3.90.550.10">
    <property type="entry name" value="Spore Coat Polysaccharide Biosynthesis Protein SpsA, Chain A"/>
    <property type="match status" value="1"/>
</dbReference>
<dbReference type="AlphaFoldDB" id="A0A1Q8QW22"/>
<dbReference type="Gene3D" id="2.160.10.10">
    <property type="entry name" value="Hexapeptide repeat proteins"/>
    <property type="match status" value="1"/>
</dbReference>
<name>A0A1Q8QW22_9FIRM</name>
<accession>A0A1Q8QW22</accession>
<dbReference type="SUPFAM" id="SSF51161">
    <property type="entry name" value="Trimeric LpxA-like enzymes"/>
    <property type="match status" value="1"/>
</dbReference>
<evidence type="ECO:0000259" key="3">
    <source>
        <dbReference type="Pfam" id="PF00483"/>
    </source>
</evidence>
<dbReference type="PANTHER" id="PTHR43523:SF6">
    <property type="entry name" value="GLYCOGEN BIOSYNTHESIS PROTEIN GLGD"/>
    <property type="match status" value="1"/>
</dbReference>